<dbReference type="HOGENOM" id="CLU_2769800_0_0_9"/>
<protein>
    <submittedName>
        <fullName evidence="1">Uncharacterized protein</fullName>
    </submittedName>
</protein>
<sequence length="69" mass="7624">MEHKSGKALCQNTLTVFQYLSNSRGHIVKAQSEGNTPNVLKNPLHAYPQALLVLGLECLRYSVVRSGEI</sequence>
<accession>G9YUV5</accession>
<evidence type="ECO:0000313" key="2">
    <source>
        <dbReference type="Proteomes" id="UP000004459"/>
    </source>
</evidence>
<organism evidence="1 2">
    <name type="scientific">Flavonifractor plautii ATCC 29863</name>
    <dbReference type="NCBI Taxonomy" id="411475"/>
    <lineage>
        <taxon>Bacteria</taxon>
        <taxon>Bacillati</taxon>
        <taxon>Bacillota</taxon>
        <taxon>Clostridia</taxon>
        <taxon>Eubacteriales</taxon>
        <taxon>Oscillospiraceae</taxon>
        <taxon>Flavonifractor</taxon>
    </lineage>
</organism>
<proteinExistence type="predicted"/>
<dbReference type="AlphaFoldDB" id="G9YUV5"/>
<name>G9YUV5_FLAPL</name>
<dbReference type="EMBL" id="AGCK01000270">
    <property type="protein sequence ID" value="EHM41555.1"/>
    <property type="molecule type" value="Genomic_DNA"/>
</dbReference>
<dbReference type="Proteomes" id="UP000004459">
    <property type="component" value="Unassembled WGS sequence"/>
</dbReference>
<gene>
    <name evidence="1" type="ORF">HMPREF0372_03327</name>
</gene>
<evidence type="ECO:0000313" key="1">
    <source>
        <dbReference type="EMBL" id="EHM41555.1"/>
    </source>
</evidence>
<comment type="caution">
    <text evidence="1">The sequence shown here is derived from an EMBL/GenBank/DDBJ whole genome shotgun (WGS) entry which is preliminary data.</text>
</comment>
<reference evidence="1 2" key="1">
    <citation type="submission" date="2011-08" db="EMBL/GenBank/DDBJ databases">
        <authorList>
            <person name="Weinstock G."/>
            <person name="Sodergren E."/>
            <person name="Clifton S."/>
            <person name="Fulton L."/>
            <person name="Fulton B."/>
            <person name="Courtney L."/>
            <person name="Fronick C."/>
            <person name="Harrison M."/>
            <person name="Strong C."/>
            <person name="Farmer C."/>
            <person name="Delahaunty K."/>
            <person name="Markovic C."/>
            <person name="Hall O."/>
            <person name="Minx P."/>
            <person name="Tomlinson C."/>
            <person name="Mitreva M."/>
            <person name="Hou S."/>
            <person name="Chen J."/>
            <person name="Wollam A."/>
            <person name="Pepin K.H."/>
            <person name="Johnson M."/>
            <person name="Bhonagiri V."/>
            <person name="Zhang X."/>
            <person name="Suruliraj S."/>
            <person name="Warren W."/>
            <person name="Chinwalla A."/>
            <person name="Mardis E.R."/>
            <person name="Wilson R.K."/>
        </authorList>
    </citation>
    <scope>NUCLEOTIDE SEQUENCE [LARGE SCALE GENOMIC DNA]</scope>
    <source>
        <strain evidence="1 2">ATCC 29863</strain>
    </source>
</reference>